<keyword evidence="2" id="KW-0677">Repeat</keyword>
<evidence type="ECO:0000259" key="5">
    <source>
        <dbReference type="SMART" id="SM01088"/>
    </source>
</evidence>
<comment type="subunit">
    <text evidence="1">Collagen polypeptide chains are complexed within the cuticle by disulfide bonds and other types of covalent cross-links.</text>
</comment>
<sequence>MDKASVCASVAGATFVVVSCLVAGMIISRDINDMYDDFMSSMGEFRTVSEDTWTEIFAMQMGTANGGNSQAPSLAGLVGRRLKRAAGGDDSCTCGVSARHCPPGPPGPPGISGPPGDIGKDGPPGKSGKPGIIQPLLYKPAPTTCEVCPVGPPGPPGKEGCEGPPGKEGNPGKRGQPGNAGRPGMPGPVGDQGTPGLDGQTGMPGGPGQDALTGKGEMGLPGRAGLQGPCGEPGKDGDDGKDGNPGEEGPKGMEGLPGLPGNTGPVGYPGKPGAPGEDGEYCNCPDRGDTPIFDDKDLPPKRVGAGRPGPAPPAGGYRTPPPPPPASRSKGSKKNHRPSNAGSYNDENAGPGKHAGTSGGEGGYDQPPAPKHHAKTEDAGYDKPPAAHAGSGYDEPSYDKPPAPVAHDDQSQYGRRRRRKF</sequence>
<evidence type="ECO:0000256" key="3">
    <source>
        <dbReference type="ARBA" id="ARBA00023157"/>
    </source>
</evidence>
<organism evidence="6 7">
    <name type="scientific">Mesorhabditis spiculigera</name>
    <dbReference type="NCBI Taxonomy" id="96644"/>
    <lineage>
        <taxon>Eukaryota</taxon>
        <taxon>Metazoa</taxon>
        <taxon>Ecdysozoa</taxon>
        <taxon>Nematoda</taxon>
        <taxon>Chromadorea</taxon>
        <taxon>Rhabditida</taxon>
        <taxon>Rhabditina</taxon>
        <taxon>Rhabditomorpha</taxon>
        <taxon>Rhabditoidea</taxon>
        <taxon>Rhabditidae</taxon>
        <taxon>Mesorhabditinae</taxon>
        <taxon>Mesorhabditis</taxon>
    </lineage>
</organism>
<evidence type="ECO:0000313" key="6">
    <source>
        <dbReference type="EMBL" id="CAJ0578352.1"/>
    </source>
</evidence>
<feature type="region of interest" description="Disordered" evidence="4">
    <location>
        <begin position="149"/>
        <end position="421"/>
    </location>
</feature>
<dbReference type="GO" id="GO:0042302">
    <property type="term" value="F:structural constituent of cuticle"/>
    <property type="evidence" value="ECO:0007669"/>
    <property type="project" value="InterPro"/>
</dbReference>
<dbReference type="PANTHER" id="PTHR24637:SF251">
    <property type="entry name" value="NEMATODE CUTICLE COLLAGEN N-TERMINAL DOMAIN-CONTAINING PROTEIN"/>
    <property type="match status" value="1"/>
</dbReference>
<reference evidence="6" key="1">
    <citation type="submission" date="2023-06" db="EMBL/GenBank/DDBJ databases">
        <authorList>
            <person name="Delattre M."/>
        </authorList>
    </citation>
    <scope>NUCLEOTIDE SEQUENCE</scope>
    <source>
        <strain evidence="6">AF72</strain>
    </source>
</reference>
<comment type="caution">
    <text evidence="6">The sequence shown here is derived from an EMBL/GenBank/DDBJ whole genome shotgun (WGS) entry which is preliminary data.</text>
</comment>
<feature type="region of interest" description="Disordered" evidence="4">
    <location>
        <begin position="101"/>
        <end position="136"/>
    </location>
</feature>
<dbReference type="PROSITE" id="PS51257">
    <property type="entry name" value="PROKAR_LIPOPROTEIN"/>
    <property type="match status" value="1"/>
</dbReference>
<feature type="compositionally biased region" description="Pro residues" evidence="4">
    <location>
        <begin position="102"/>
        <end position="112"/>
    </location>
</feature>
<keyword evidence="7" id="KW-1185">Reference proteome</keyword>
<protein>
    <recommendedName>
        <fullName evidence="5">Nematode cuticle collagen N-terminal domain-containing protein</fullName>
    </recommendedName>
</protein>
<evidence type="ECO:0000256" key="4">
    <source>
        <dbReference type="SAM" id="MobiDB-lite"/>
    </source>
</evidence>
<dbReference type="EMBL" id="CATQJA010002653">
    <property type="protein sequence ID" value="CAJ0578352.1"/>
    <property type="molecule type" value="Genomic_DNA"/>
</dbReference>
<feature type="compositionally biased region" description="Basic and acidic residues" evidence="4">
    <location>
        <begin position="286"/>
        <end position="300"/>
    </location>
</feature>
<dbReference type="Pfam" id="PF01484">
    <property type="entry name" value="Col_cuticle_N"/>
    <property type="match status" value="1"/>
</dbReference>
<dbReference type="AlphaFoldDB" id="A0AA36D1V4"/>
<dbReference type="Proteomes" id="UP001177023">
    <property type="component" value="Unassembled WGS sequence"/>
</dbReference>
<evidence type="ECO:0000256" key="2">
    <source>
        <dbReference type="ARBA" id="ARBA00022737"/>
    </source>
</evidence>
<feature type="domain" description="Nematode cuticle collagen N-terminal" evidence="5">
    <location>
        <begin position="6"/>
        <end position="56"/>
    </location>
</feature>
<feature type="non-terminal residue" evidence="6">
    <location>
        <position position="421"/>
    </location>
</feature>
<accession>A0AA36D1V4</accession>
<keyword evidence="3" id="KW-1015">Disulfide bond</keyword>
<feature type="compositionally biased region" description="Pro residues" evidence="4">
    <location>
        <begin position="309"/>
        <end position="326"/>
    </location>
</feature>
<gene>
    <name evidence="6" type="ORF">MSPICULIGERA_LOCUS16610</name>
</gene>
<name>A0AA36D1V4_9BILA</name>
<proteinExistence type="predicted"/>
<dbReference type="InterPro" id="IPR002486">
    <property type="entry name" value="Col_cuticle_N"/>
</dbReference>
<dbReference type="SMART" id="SM01088">
    <property type="entry name" value="Col_cuticle_N"/>
    <property type="match status" value="1"/>
</dbReference>
<feature type="compositionally biased region" description="Basic and acidic residues" evidence="4">
    <location>
        <begin position="233"/>
        <end position="251"/>
    </location>
</feature>
<dbReference type="PANTHER" id="PTHR24637">
    <property type="entry name" value="COLLAGEN"/>
    <property type="match status" value="1"/>
</dbReference>
<evidence type="ECO:0000256" key="1">
    <source>
        <dbReference type="ARBA" id="ARBA00011518"/>
    </source>
</evidence>
<feature type="compositionally biased region" description="Low complexity" evidence="4">
    <location>
        <begin position="124"/>
        <end position="133"/>
    </location>
</feature>
<evidence type="ECO:0000313" key="7">
    <source>
        <dbReference type="Proteomes" id="UP001177023"/>
    </source>
</evidence>